<comment type="caution">
    <text evidence="1">The sequence shown here is derived from an EMBL/GenBank/DDBJ whole genome shotgun (WGS) entry which is preliminary data.</text>
</comment>
<accession>A0ACB9II79</accession>
<evidence type="ECO:0000313" key="1">
    <source>
        <dbReference type="EMBL" id="KAI3807690.1"/>
    </source>
</evidence>
<protein>
    <submittedName>
        <fullName evidence="1">Uncharacterized protein</fullName>
    </submittedName>
</protein>
<dbReference type="Proteomes" id="UP001056120">
    <property type="component" value="Linkage Group LG08"/>
</dbReference>
<sequence length="153" mass="17787">MMQKLSVRMHTIVHTGNFARKIWRRFSKFKGKGKEPASGSADPPPKRNMRDVVIEDSDSDPMEEETEQIPKPQWRRNTPLPSLHLVWQEDLYREKIGALEDKESIFVCERVVALAEFRPLGMVECFNRLGWEAALSFHDVDGRDRILTKPIIQ</sequence>
<organism evidence="1 2">
    <name type="scientific">Smallanthus sonchifolius</name>
    <dbReference type="NCBI Taxonomy" id="185202"/>
    <lineage>
        <taxon>Eukaryota</taxon>
        <taxon>Viridiplantae</taxon>
        <taxon>Streptophyta</taxon>
        <taxon>Embryophyta</taxon>
        <taxon>Tracheophyta</taxon>
        <taxon>Spermatophyta</taxon>
        <taxon>Magnoliopsida</taxon>
        <taxon>eudicotyledons</taxon>
        <taxon>Gunneridae</taxon>
        <taxon>Pentapetalae</taxon>
        <taxon>asterids</taxon>
        <taxon>campanulids</taxon>
        <taxon>Asterales</taxon>
        <taxon>Asteraceae</taxon>
        <taxon>Asteroideae</taxon>
        <taxon>Heliantheae alliance</taxon>
        <taxon>Millerieae</taxon>
        <taxon>Smallanthus</taxon>
    </lineage>
</organism>
<reference evidence="1 2" key="2">
    <citation type="journal article" date="2022" name="Mol. Ecol. Resour.">
        <title>The genomes of chicory, endive, great burdock and yacon provide insights into Asteraceae paleo-polyploidization history and plant inulin production.</title>
        <authorList>
            <person name="Fan W."/>
            <person name="Wang S."/>
            <person name="Wang H."/>
            <person name="Wang A."/>
            <person name="Jiang F."/>
            <person name="Liu H."/>
            <person name="Zhao H."/>
            <person name="Xu D."/>
            <person name="Zhang Y."/>
        </authorList>
    </citation>
    <scope>NUCLEOTIDE SEQUENCE [LARGE SCALE GENOMIC DNA]</scope>
    <source>
        <strain evidence="2">cv. Yunnan</strain>
        <tissue evidence="1">Leaves</tissue>
    </source>
</reference>
<reference evidence="2" key="1">
    <citation type="journal article" date="2022" name="Mol. Ecol. Resour.">
        <title>The genomes of chicory, endive, great burdock and yacon provide insights into Asteraceae palaeo-polyploidization history and plant inulin production.</title>
        <authorList>
            <person name="Fan W."/>
            <person name="Wang S."/>
            <person name="Wang H."/>
            <person name="Wang A."/>
            <person name="Jiang F."/>
            <person name="Liu H."/>
            <person name="Zhao H."/>
            <person name="Xu D."/>
            <person name="Zhang Y."/>
        </authorList>
    </citation>
    <scope>NUCLEOTIDE SEQUENCE [LARGE SCALE GENOMIC DNA]</scope>
    <source>
        <strain evidence="2">cv. Yunnan</strain>
    </source>
</reference>
<gene>
    <name evidence="1" type="ORF">L1987_23624</name>
</gene>
<keyword evidence="2" id="KW-1185">Reference proteome</keyword>
<evidence type="ECO:0000313" key="2">
    <source>
        <dbReference type="Proteomes" id="UP001056120"/>
    </source>
</evidence>
<proteinExistence type="predicted"/>
<dbReference type="EMBL" id="CM042025">
    <property type="protein sequence ID" value="KAI3807690.1"/>
    <property type="molecule type" value="Genomic_DNA"/>
</dbReference>
<name>A0ACB9II79_9ASTR</name>